<dbReference type="InterPro" id="IPR036286">
    <property type="entry name" value="LexA/Signal_pep-like_sf"/>
</dbReference>
<evidence type="ECO:0000259" key="1">
    <source>
        <dbReference type="Pfam" id="PF10502"/>
    </source>
</evidence>
<dbReference type="RefSeq" id="WP_189621271.1">
    <property type="nucleotide sequence ID" value="NZ_BMZA01000008.1"/>
</dbReference>
<name>A0A918UG26_9SPHN</name>
<dbReference type="InterPro" id="IPR019533">
    <property type="entry name" value="Peptidase_S26"/>
</dbReference>
<protein>
    <submittedName>
        <fullName evidence="2">Peptidase S26</fullName>
    </submittedName>
</protein>
<gene>
    <name evidence="2" type="ORF">GCM10011614_22120</name>
</gene>
<organism evidence="2 3">
    <name type="scientific">Novosphingobium colocasiae</name>
    <dbReference type="NCBI Taxonomy" id="1256513"/>
    <lineage>
        <taxon>Bacteria</taxon>
        <taxon>Pseudomonadati</taxon>
        <taxon>Pseudomonadota</taxon>
        <taxon>Alphaproteobacteria</taxon>
        <taxon>Sphingomonadales</taxon>
        <taxon>Sphingomonadaceae</taxon>
        <taxon>Novosphingobium</taxon>
    </lineage>
</organism>
<dbReference type="SUPFAM" id="SSF51306">
    <property type="entry name" value="LexA/Signal peptidase"/>
    <property type="match status" value="1"/>
</dbReference>
<feature type="domain" description="Peptidase S26" evidence="1">
    <location>
        <begin position="8"/>
        <end position="157"/>
    </location>
</feature>
<proteinExistence type="predicted"/>
<reference evidence="2" key="1">
    <citation type="journal article" date="2014" name="Int. J. Syst. Evol. Microbiol.">
        <title>Complete genome sequence of Corynebacterium casei LMG S-19264T (=DSM 44701T), isolated from a smear-ripened cheese.</title>
        <authorList>
            <consortium name="US DOE Joint Genome Institute (JGI-PGF)"/>
            <person name="Walter F."/>
            <person name="Albersmeier A."/>
            <person name="Kalinowski J."/>
            <person name="Ruckert C."/>
        </authorList>
    </citation>
    <scope>NUCLEOTIDE SEQUENCE</scope>
    <source>
        <strain evidence="2">KCTC 32255</strain>
    </source>
</reference>
<comment type="caution">
    <text evidence="2">The sequence shown here is derived from an EMBL/GenBank/DDBJ whole genome shotgun (WGS) entry which is preliminary data.</text>
</comment>
<keyword evidence="3" id="KW-1185">Reference proteome</keyword>
<evidence type="ECO:0000313" key="2">
    <source>
        <dbReference type="EMBL" id="GGZ06895.1"/>
    </source>
</evidence>
<dbReference type="Proteomes" id="UP000648075">
    <property type="component" value="Unassembled WGS sequence"/>
</dbReference>
<dbReference type="GO" id="GO:0004252">
    <property type="term" value="F:serine-type endopeptidase activity"/>
    <property type="evidence" value="ECO:0007669"/>
    <property type="project" value="InterPro"/>
</dbReference>
<dbReference type="Pfam" id="PF10502">
    <property type="entry name" value="Peptidase_S26"/>
    <property type="match status" value="1"/>
</dbReference>
<dbReference type="Gene3D" id="2.10.109.10">
    <property type="entry name" value="Umud Fragment, subunit A"/>
    <property type="match status" value="1"/>
</dbReference>
<dbReference type="AlphaFoldDB" id="A0A918UG26"/>
<reference evidence="2" key="2">
    <citation type="submission" date="2020-09" db="EMBL/GenBank/DDBJ databases">
        <authorList>
            <person name="Sun Q."/>
            <person name="Kim S."/>
        </authorList>
    </citation>
    <scope>NUCLEOTIDE SEQUENCE</scope>
    <source>
        <strain evidence="2">KCTC 32255</strain>
    </source>
</reference>
<evidence type="ECO:0000313" key="3">
    <source>
        <dbReference type="Proteomes" id="UP000648075"/>
    </source>
</evidence>
<accession>A0A918UG26</accession>
<dbReference type="EMBL" id="BMZA01000008">
    <property type="protein sequence ID" value="GGZ06895.1"/>
    <property type="molecule type" value="Genomic_DNA"/>
</dbReference>
<dbReference type="GO" id="GO:0006465">
    <property type="term" value="P:signal peptide processing"/>
    <property type="evidence" value="ECO:0007669"/>
    <property type="project" value="InterPro"/>
</dbReference>
<sequence>MTTYFSVLGIGIASFLPVPLRLVWNASASVPVGLYDLEPPHDLRVGDLVAVAPSRPLADFTAARGYLGRGVPLMKHVAALPGQTVCRLTNTITIDGVVFGEALDHDRKGRGLPVWRGCRHISAGTVFLMNSAVRDSLDGRYFGPVPARSIIGRATPIYTDETARGQFVWRANAHQTAR</sequence>